<dbReference type="PANTHER" id="PTHR42775:SF2">
    <property type="entry name" value="PERMEASE"/>
    <property type="match status" value="1"/>
</dbReference>
<evidence type="ECO:0000313" key="8">
    <source>
        <dbReference type="EMBL" id="PKR77540.1"/>
    </source>
</evidence>
<dbReference type="RefSeq" id="WP_101332368.1">
    <property type="nucleotide sequence ID" value="NZ_PJNH01000003.1"/>
</dbReference>
<dbReference type="PANTHER" id="PTHR42775">
    <property type="entry name" value="PERMEASE RV2963-RELATED"/>
    <property type="match status" value="1"/>
</dbReference>
<gene>
    <name evidence="8" type="ORF">CEY16_11150</name>
</gene>
<sequence>MEILKSFMGIALELTVLFVGISFLIHLIQGFIPYQKMEELMDKSHPLISALIAVAFAFVTPFCSCSTIPIVVNLLKNQVKFSIVMIFLFASPVLDLTIVSLMTVILGWKVALIYSLATIVLSIIIGFSLSFLGFENQLKNVMMENFSQQQQDKRFDLKLAYKETMILMKQVYPFLLIGAGIGAIIHGAVPSEWIATYMGGESWWLVPIAAVIGIPLYIRLSTMIPISQILIVKGMALGPVMALMIASAGASLPEVTMLHSIFKKKLVLAFVTSVIMMSTLSGFLFYLI</sequence>
<dbReference type="Pfam" id="PF03773">
    <property type="entry name" value="ArsP_1"/>
    <property type="match status" value="1"/>
</dbReference>
<feature type="transmembrane region" description="Helical" evidence="7">
    <location>
        <begin position="267"/>
        <end position="287"/>
    </location>
</feature>
<dbReference type="EMBL" id="PJNH01000003">
    <property type="protein sequence ID" value="PKR77540.1"/>
    <property type="molecule type" value="Genomic_DNA"/>
</dbReference>
<comment type="similarity">
    <text evidence="2">Belongs to the UPF0718 family.</text>
</comment>
<comment type="caution">
    <text evidence="8">The sequence shown here is derived from an EMBL/GenBank/DDBJ whole genome shotgun (WGS) entry which is preliminary data.</text>
</comment>
<feature type="transmembrane region" description="Helical" evidence="7">
    <location>
        <begin position="48"/>
        <end position="72"/>
    </location>
</feature>
<evidence type="ECO:0000256" key="7">
    <source>
        <dbReference type="SAM" id="Phobius"/>
    </source>
</evidence>
<feature type="transmembrane region" description="Helical" evidence="7">
    <location>
        <begin position="201"/>
        <end position="218"/>
    </location>
</feature>
<feature type="transmembrane region" description="Helical" evidence="7">
    <location>
        <begin position="84"/>
        <end position="106"/>
    </location>
</feature>
<name>A0A2I0QTW7_9BACI</name>
<evidence type="ECO:0000256" key="1">
    <source>
        <dbReference type="ARBA" id="ARBA00004651"/>
    </source>
</evidence>
<feature type="transmembrane region" description="Helical" evidence="7">
    <location>
        <begin position="230"/>
        <end position="252"/>
    </location>
</feature>
<evidence type="ECO:0000256" key="4">
    <source>
        <dbReference type="ARBA" id="ARBA00022692"/>
    </source>
</evidence>
<feature type="transmembrane region" description="Helical" evidence="7">
    <location>
        <begin position="7"/>
        <end position="28"/>
    </location>
</feature>
<organism evidence="8 9">
    <name type="scientific">Halalkalibacillus sediminis</name>
    <dbReference type="NCBI Taxonomy" id="2018042"/>
    <lineage>
        <taxon>Bacteria</taxon>
        <taxon>Bacillati</taxon>
        <taxon>Bacillota</taxon>
        <taxon>Bacilli</taxon>
        <taxon>Bacillales</taxon>
        <taxon>Bacillaceae</taxon>
        <taxon>Halalkalibacillus</taxon>
    </lineage>
</organism>
<keyword evidence="4 7" id="KW-0812">Transmembrane</keyword>
<dbReference type="AlphaFoldDB" id="A0A2I0QTW7"/>
<evidence type="ECO:0000256" key="3">
    <source>
        <dbReference type="ARBA" id="ARBA00022475"/>
    </source>
</evidence>
<dbReference type="GO" id="GO:0005886">
    <property type="term" value="C:plasma membrane"/>
    <property type="evidence" value="ECO:0007669"/>
    <property type="project" value="UniProtKB-SubCell"/>
</dbReference>
<reference evidence="8 9" key="1">
    <citation type="submission" date="2017-06" db="EMBL/GenBank/DDBJ databases">
        <title>the draft geome sequence of Illustriluteabacillus marina B3227.</title>
        <authorList>
            <person name="He R.-H."/>
            <person name="Du Z.-J."/>
        </authorList>
    </citation>
    <scope>NUCLEOTIDE SEQUENCE [LARGE SCALE GENOMIC DNA]</scope>
    <source>
        <strain evidence="8 9">B3227</strain>
    </source>
</reference>
<feature type="transmembrane region" description="Helical" evidence="7">
    <location>
        <begin position="171"/>
        <end position="189"/>
    </location>
</feature>
<dbReference type="Proteomes" id="UP000243524">
    <property type="component" value="Unassembled WGS sequence"/>
</dbReference>
<accession>A0A2I0QTW7</accession>
<feature type="transmembrane region" description="Helical" evidence="7">
    <location>
        <begin position="112"/>
        <end position="134"/>
    </location>
</feature>
<keyword evidence="6 7" id="KW-0472">Membrane</keyword>
<dbReference type="InterPro" id="IPR053166">
    <property type="entry name" value="UPF0718_permease"/>
</dbReference>
<evidence type="ECO:0000256" key="5">
    <source>
        <dbReference type="ARBA" id="ARBA00022989"/>
    </source>
</evidence>
<dbReference type="OrthoDB" id="9777774at2"/>
<proteinExistence type="inferred from homology"/>
<evidence type="ECO:0000313" key="9">
    <source>
        <dbReference type="Proteomes" id="UP000243524"/>
    </source>
</evidence>
<protein>
    <submittedName>
        <fullName evidence="8">Permease</fullName>
    </submittedName>
</protein>
<evidence type="ECO:0000256" key="6">
    <source>
        <dbReference type="ARBA" id="ARBA00023136"/>
    </source>
</evidence>
<keyword evidence="9" id="KW-1185">Reference proteome</keyword>
<keyword evidence="5 7" id="KW-1133">Transmembrane helix</keyword>
<comment type="subcellular location">
    <subcellularLocation>
        <location evidence="1">Cell membrane</location>
        <topology evidence="1">Multi-pass membrane protein</topology>
    </subcellularLocation>
</comment>
<evidence type="ECO:0000256" key="2">
    <source>
        <dbReference type="ARBA" id="ARBA00006386"/>
    </source>
</evidence>
<keyword evidence="3" id="KW-1003">Cell membrane</keyword>
<dbReference type="InterPro" id="IPR005524">
    <property type="entry name" value="DUF318"/>
</dbReference>